<dbReference type="Pfam" id="PF01264">
    <property type="entry name" value="Chorismate_synt"/>
    <property type="match status" value="1"/>
</dbReference>
<keyword evidence="7" id="KW-0274">FAD</keyword>
<dbReference type="EMBL" id="AECZ01000002">
    <property type="protein sequence ID" value="EFL52946.1"/>
    <property type="molecule type" value="Genomic_DNA"/>
</dbReference>
<gene>
    <name evidence="7" type="primary">aroC</name>
    <name evidence="9" type="ORF">DesfrDRAFT_0576</name>
</gene>
<name>E1JSH7_SOLFR</name>
<sequence length="350" mass="35837">MSGNTFGTVFRLTTYGESHGPALGGVVDGCPPGVPLDAALIQRDLDRRRPGAGGLTGTARKEPDAVRLLSGVFEGATTGTPIGFVIENTNQRSRDYEEAKNLLRPGHADGTYLAKYGRRDYRGGGRSSGRETAARVAGGAMAGAFLTGCGIEVTAYTVEFGGIPATAVDIAGAADRPFCAPDPAIVPAWEARAKEAMASGDSLGGIVEITATGVPAGLGEPIFDKLDARLAYALMGVGAVKGVEIGNGFAAARLTGSANNDPIVTPPESNHAGGILGGIANGQPIVARAAIKPIPSIAVPQRTTDIAGNPATIVVGGRHDRSAIPRVVPVLRAMVQLVLADMTLLQRTVR</sequence>
<keyword evidence="7" id="KW-0288">FMN</keyword>
<dbReference type="NCBIfam" id="NF003793">
    <property type="entry name" value="PRK05382.1"/>
    <property type="match status" value="1"/>
</dbReference>
<evidence type="ECO:0000256" key="6">
    <source>
        <dbReference type="ARBA" id="ARBA00023239"/>
    </source>
</evidence>
<evidence type="ECO:0000256" key="2">
    <source>
        <dbReference type="ARBA" id="ARBA00008014"/>
    </source>
</evidence>
<dbReference type="RefSeq" id="WP_005990912.1">
    <property type="nucleotide sequence ID" value="NZ_AECZ01000002.1"/>
</dbReference>
<comment type="caution">
    <text evidence="9">The sequence shown here is derived from an EMBL/GenBank/DDBJ whole genome shotgun (WGS) entry which is preliminary data.</text>
</comment>
<evidence type="ECO:0000256" key="3">
    <source>
        <dbReference type="ARBA" id="ARBA00013036"/>
    </source>
</evidence>
<dbReference type="GO" id="GO:0010181">
    <property type="term" value="F:FMN binding"/>
    <property type="evidence" value="ECO:0007669"/>
    <property type="project" value="TreeGrafter"/>
</dbReference>
<protein>
    <recommendedName>
        <fullName evidence="3 7">Chorismate synthase</fullName>
        <shortName evidence="7">CS</shortName>
        <ecNumber evidence="3 7">4.2.3.5</ecNumber>
    </recommendedName>
    <alternativeName>
        <fullName evidence="7">5-enolpyruvylshikimate-3-phosphate phospholyase</fullName>
    </alternativeName>
</protein>
<keyword evidence="10" id="KW-1185">Reference proteome</keyword>
<dbReference type="InterPro" id="IPR000453">
    <property type="entry name" value="Chorismate_synth"/>
</dbReference>
<dbReference type="AlphaFoldDB" id="E1JSH7"/>
<keyword evidence="7" id="KW-0285">Flavoprotein</keyword>
<evidence type="ECO:0000256" key="8">
    <source>
        <dbReference type="RuleBase" id="RU000605"/>
    </source>
</evidence>
<feature type="binding site" evidence="7">
    <location>
        <position position="48"/>
    </location>
    <ligand>
        <name>NADP(+)</name>
        <dbReference type="ChEBI" id="CHEBI:58349"/>
    </ligand>
</feature>
<comment type="subunit">
    <text evidence="7">Homotetramer.</text>
</comment>
<comment type="pathway">
    <text evidence="1 7 8">Metabolic intermediate biosynthesis; chorismate biosynthesis; chorismate from D-erythrose 4-phosphate and phosphoenolpyruvate: step 7/7.</text>
</comment>
<dbReference type="PROSITE" id="PS00787">
    <property type="entry name" value="CHORISMATE_SYNTHASE_1"/>
    <property type="match status" value="1"/>
</dbReference>
<comment type="similarity">
    <text evidence="2 7 8">Belongs to the chorismate synthase family.</text>
</comment>
<dbReference type="STRING" id="596151.DesfrDRAFT_0576"/>
<dbReference type="EC" id="4.2.3.5" evidence="3 7"/>
<dbReference type="GO" id="GO:0005829">
    <property type="term" value="C:cytosol"/>
    <property type="evidence" value="ECO:0007669"/>
    <property type="project" value="TreeGrafter"/>
</dbReference>
<dbReference type="InterPro" id="IPR035904">
    <property type="entry name" value="Chorismate_synth_AroC_sf"/>
</dbReference>
<dbReference type="NCBIfam" id="TIGR00033">
    <property type="entry name" value="aroC"/>
    <property type="match status" value="1"/>
</dbReference>
<proteinExistence type="inferred from homology"/>
<comment type="catalytic activity">
    <reaction evidence="7 8">
        <text>5-O-(1-carboxyvinyl)-3-phosphoshikimate = chorismate + phosphate</text>
        <dbReference type="Rhea" id="RHEA:21020"/>
        <dbReference type="ChEBI" id="CHEBI:29748"/>
        <dbReference type="ChEBI" id="CHEBI:43474"/>
        <dbReference type="ChEBI" id="CHEBI:57701"/>
        <dbReference type="EC" id="4.2.3.5"/>
    </reaction>
</comment>
<dbReference type="HAMAP" id="MF_00300">
    <property type="entry name" value="Chorismate_synth"/>
    <property type="match status" value="1"/>
</dbReference>
<organism evidence="9 10">
    <name type="scientific">Solidesulfovibrio fructosivorans JJ]</name>
    <dbReference type="NCBI Taxonomy" id="596151"/>
    <lineage>
        <taxon>Bacteria</taxon>
        <taxon>Pseudomonadati</taxon>
        <taxon>Thermodesulfobacteriota</taxon>
        <taxon>Desulfovibrionia</taxon>
        <taxon>Desulfovibrionales</taxon>
        <taxon>Desulfovibrionaceae</taxon>
        <taxon>Solidesulfovibrio</taxon>
    </lineage>
</organism>
<keyword evidence="4 7" id="KW-0028">Amino-acid biosynthesis</keyword>
<evidence type="ECO:0000256" key="4">
    <source>
        <dbReference type="ARBA" id="ARBA00022605"/>
    </source>
</evidence>
<dbReference type="SUPFAM" id="SSF103263">
    <property type="entry name" value="Chorismate synthase, AroC"/>
    <property type="match status" value="1"/>
</dbReference>
<dbReference type="GO" id="GO:0004107">
    <property type="term" value="F:chorismate synthase activity"/>
    <property type="evidence" value="ECO:0007669"/>
    <property type="project" value="UniProtKB-UniRule"/>
</dbReference>
<dbReference type="OrthoDB" id="9771806at2"/>
<reference evidence="9 10" key="1">
    <citation type="submission" date="2010-08" db="EMBL/GenBank/DDBJ databases">
        <title>The draft genome of Desulfovibrio fructosovorans JJ.</title>
        <authorList>
            <consortium name="US DOE Joint Genome Institute (JGI-PGF)"/>
            <person name="Lucas S."/>
            <person name="Copeland A."/>
            <person name="Lapidus A."/>
            <person name="Cheng J.-F."/>
            <person name="Bruce D."/>
            <person name="Goodwin L."/>
            <person name="Pitluck S."/>
            <person name="Land M.L."/>
            <person name="Hauser L."/>
            <person name="Chang Y.-J."/>
            <person name="Jeffries C."/>
            <person name="Wall J.D."/>
            <person name="Stahl D.A."/>
            <person name="Arkin A.P."/>
            <person name="Dehal P."/>
            <person name="Stolyar S.M."/>
            <person name="Hazen T.C."/>
            <person name="Woyke T.J."/>
        </authorList>
    </citation>
    <scope>NUCLEOTIDE SEQUENCE [LARGE SCALE GENOMIC DNA]</scope>
    <source>
        <strain evidence="9 10">JJ</strain>
    </source>
</reference>
<evidence type="ECO:0000313" key="10">
    <source>
        <dbReference type="Proteomes" id="UP000006250"/>
    </source>
</evidence>
<dbReference type="Proteomes" id="UP000006250">
    <property type="component" value="Unassembled WGS sequence"/>
</dbReference>
<dbReference type="UniPathway" id="UPA00053">
    <property type="reaction ID" value="UER00090"/>
</dbReference>
<dbReference type="GO" id="GO:0008652">
    <property type="term" value="P:amino acid biosynthetic process"/>
    <property type="evidence" value="ECO:0007669"/>
    <property type="project" value="UniProtKB-KW"/>
</dbReference>
<dbReference type="Gene3D" id="3.60.150.10">
    <property type="entry name" value="Chorismate synthase AroC"/>
    <property type="match status" value="1"/>
</dbReference>
<evidence type="ECO:0000256" key="1">
    <source>
        <dbReference type="ARBA" id="ARBA00005044"/>
    </source>
</evidence>
<feature type="binding site" evidence="7">
    <location>
        <position position="277"/>
    </location>
    <ligand>
        <name>FMN</name>
        <dbReference type="ChEBI" id="CHEBI:58210"/>
    </ligand>
</feature>
<keyword evidence="7" id="KW-0521">NADP</keyword>
<dbReference type="PANTHER" id="PTHR21085">
    <property type="entry name" value="CHORISMATE SYNTHASE"/>
    <property type="match status" value="1"/>
</dbReference>
<feature type="binding site" evidence="7">
    <location>
        <begin position="126"/>
        <end position="128"/>
    </location>
    <ligand>
        <name>FMN</name>
        <dbReference type="ChEBI" id="CHEBI:58210"/>
    </ligand>
</feature>
<evidence type="ECO:0000256" key="7">
    <source>
        <dbReference type="HAMAP-Rule" id="MF_00300"/>
    </source>
</evidence>
<evidence type="ECO:0000256" key="5">
    <source>
        <dbReference type="ARBA" id="ARBA00023141"/>
    </source>
</evidence>
<dbReference type="InterPro" id="IPR020541">
    <property type="entry name" value="Chorismate_synthase_CS"/>
</dbReference>
<feature type="binding site" evidence="7">
    <location>
        <begin position="292"/>
        <end position="296"/>
    </location>
    <ligand>
        <name>FMN</name>
        <dbReference type="ChEBI" id="CHEBI:58210"/>
    </ligand>
</feature>
<accession>E1JSH7</accession>
<dbReference type="eggNOG" id="COG0082">
    <property type="taxonomic scope" value="Bacteria"/>
</dbReference>
<dbReference type="PIRSF" id="PIRSF001456">
    <property type="entry name" value="Chorismate_synth"/>
    <property type="match status" value="1"/>
</dbReference>
<feature type="binding site" evidence="7">
    <location>
        <position position="318"/>
    </location>
    <ligand>
        <name>FMN</name>
        <dbReference type="ChEBI" id="CHEBI:58210"/>
    </ligand>
</feature>
<keyword evidence="6 7" id="KW-0456">Lyase</keyword>
<dbReference type="GO" id="GO:0009073">
    <property type="term" value="P:aromatic amino acid family biosynthetic process"/>
    <property type="evidence" value="ECO:0007669"/>
    <property type="project" value="UniProtKB-KW"/>
</dbReference>
<comment type="function">
    <text evidence="7">Catalyzes the anti-1,4-elimination of the C-3 phosphate and the C-6 proR hydrogen from 5-enolpyruvylshikimate-3-phosphate (EPSP) to yield chorismate, which is the branch point compound that serves as the starting substrate for the three terminal pathways of aromatic amino acid biosynthesis. This reaction introduces a second double bond into the aromatic ring system.</text>
</comment>
<comment type="cofactor">
    <cofactor evidence="7 8">
        <name>FMNH2</name>
        <dbReference type="ChEBI" id="CHEBI:57618"/>
    </cofactor>
    <text evidence="7 8">Reduced FMN (FMNH(2)).</text>
</comment>
<keyword evidence="5 7" id="KW-0057">Aromatic amino acid biosynthesis</keyword>
<dbReference type="PROSITE" id="PS00788">
    <property type="entry name" value="CHORISMATE_SYNTHASE_2"/>
    <property type="match status" value="1"/>
</dbReference>
<dbReference type="CDD" id="cd07304">
    <property type="entry name" value="Chorismate_synthase"/>
    <property type="match status" value="1"/>
</dbReference>
<dbReference type="PANTHER" id="PTHR21085:SF0">
    <property type="entry name" value="CHORISMATE SYNTHASE"/>
    <property type="match status" value="1"/>
</dbReference>
<dbReference type="GO" id="GO:0009423">
    <property type="term" value="P:chorismate biosynthetic process"/>
    <property type="evidence" value="ECO:0007669"/>
    <property type="project" value="UniProtKB-UniRule"/>
</dbReference>
<comment type="caution">
    <text evidence="7">Lacks conserved residue(s) required for the propagation of feature annotation.</text>
</comment>
<evidence type="ECO:0000313" key="9">
    <source>
        <dbReference type="EMBL" id="EFL52946.1"/>
    </source>
</evidence>